<proteinExistence type="predicted"/>
<dbReference type="Proteomes" id="UP000235786">
    <property type="component" value="Unassembled WGS sequence"/>
</dbReference>
<dbReference type="SUPFAM" id="SSF103473">
    <property type="entry name" value="MFS general substrate transporter"/>
    <property type="match status" value="1"/>
</dbReference>
<protein>
    <submittedName>
        <fullName evidence="8">MFS transporter</fullName>
    </submittedName>
</protein>
<evidence type="ECO:0000256" key="5">
    <source>
        <dbReference type="ARBA" id="ARBA00023136"/>
    </source>
</evidence>
<feature type="transmembrane region" description="Helical" evidence="6">
    <location>
        <begin position="158"/>
        <end position="179"/>
    </location>
</feature>
<dbReference type="EMBL" id="KZ613963">
    <property type="protein sequence ID" value="PMD31336.1"/>
    <property type="molecule type" value="Genomic_DNA"/>
</dbReference>
<evidence type="ECO:0000256" key="2">
    <source>
        <dbReference type="ARBA" id="ARBA00022448"/>
    </source>
</evidence>
<keyword evidence="3 6" id="KW-0812">Transmembrane</keyword>
<keyword evidence="9" id="KW-1185">Reference proteome</keyword>
<dbReference type="Gene3D" id="1.20.1250.20">
    <property type="entry name" value="MFS general substrate transporter like domains"/>
    <property type="match status" value="2"/>
</dbReference>
<feature type="transmembrane region" description="Helical" evidence="6">
    <location>
        <begin position="24"/>
        <end position="45"/>
    </location>
</feature>
<reference evidence="8 9" key="1">
    <citation type="submission" date="2016-04" db="EMBL/GenBank/DDBJ databases">
        <title>A degradative enzymes factory behind the ericoid mycorrhizal symbiosis.</title>
        <authorList>
            <consortium name="DOE Joint Genome Institute"/>
            <person name="Martino E."/>
            <person name="Morin E."/>
            <person name="Grelet G."/>
            <person name="Kuo A."/>
            <person name="Kohler A."/>
            <person name="Daghino S."/>
            <person name="Barry K."/>
            <person name="Choi C."/>
            <person name="Cichocki N."/>
            <person name="Clum A."/>
            <person name="Copeland A."/>
            <person name="Hainaut M."/>
            <person name="Haridas S."/>
            <person name="Labutti K."/>
            <person name="Lindquist E."/>
            <person name="Lipzen A."/>
            <person name="Khouja H.-R."/>
            <person name="Murat C."/>
            <person name="Ohm R."/>
            <person name="Olson A."/>
            <person name="Spatafora J."/>
            <person name="Veneault-Fourrey C."/>
            <person name="Henrissat B."/>
            <person name="Grigoriev I."/>
            <person name="Martin F."/>
            <person name="Perotto S."/>
        </authorList>
    </citation>
    <scope>NUCLEOTIDE SEQUENCE [LARGE SCALE GENOMIC DNA]</scope>
    <source>
        <strain evidence="8 9">F</strain>
    </source>
</reference>
<evidence type="ECO:0000256" key="3">
    <source>
        <dbReference type="ARBA" id="ARBA00022692"/>
    </source>
</evidence>
<dbReference type="InterPro" id="IPR020846">
    <property type="entry name" value="MFS_dom"/>
</dbReference>
<dbReference type="PANTHER" id="PTHR43791">
    <property type="entry name" value="PERMEASE-RELATED"/>
    <property type="match status" value="1"/>
</dbReference>
<evidence type="ECO:0000256" key="1">
    <source>
        <dbReference type="ARBA" id="ARBA00004141"/>
    </source>
</evidence>
<feature type="domain" description="Major facilitator superfamily (MFS) profile" evidence="7">
    <location>
        <begin position="32"/>
        <end position="442"/>
    </location>
</feature>
<feature type="transmembrane region" description="Helical" evidence="6">
    <location>
        <begin position="191"/>
        <end position="213"/>
    </location>
</feature>
<evidence type="ECO:0000259" key="7">
    <source>
        <dbReference type="PROSITE" id="PS50850"/>
    </source>
</evidence>
<dbReference type="GO" id="GO:0016020">
    <property type="term" value="C:membrane"/>
    <property type="evidence" value="ECO:0007669"/>
    <property type="project" value="UniProtKB-SubCell"/>
</dbReference>
<dbReference type="FunFam" id="1.20.1250.20:FF:000034">
    <property type="entry name" value="MFS general substrate transporter"/>
    <property type="match status" value="1"/>
</dbReference>
<feature type="transmembrane region" description="Helical" evidence="6">
    <location>
        <begin position="129"/>
        <end position="146"/>
    </location>
</feature>
<dbReference type="InterPro" id="IPR036259">
    <property type="entry name" value="MFS_trans_sf"/>
</dbReference>
<feature type="transmembrane region" description="Helical" evidence="6">
    <location>
        <begin position="325"/>
        <end position="343"/>
    </location>
</feature>
<name>A0A2J6QYI8_HYAVF</name>
<evidence type="ECO:0000256" key="6">
    <source>
        <dbReference type="SAM" id="Phobius"/>
    </source>
</evidence>
<dbReference type="GO" id="GO:0022857">
    <property type="term" value="F:transmembrane transporter activity"/>
    <property type="evidence" value="ECO:0007669"/>
    <property type="project" value="InterPro"/>
</dbReference>
<dbReference type="FunFam" id="1.20.1250.20:FF:000013">
    <property type="entry name" value="MFS general substrate transporter"/>
    <property type="match status" value="1"/>
</dbReference>
<evidence type="ECO:0000313" key="8">
    <source>
        <dbReference type="EMBL" id="PMD31336.1"/>
    </source>
</evidence>
<feature type="transmembrane region" description="Helical" evidence="6">
    <location>
        <begin position="301"/>
        <end position="318"/>
    </location>
</feature>
<feature type="transmembrane region" description="Helical" evidence="6">
    <location>
        <begin position="259"/>
        <end position="281"/>
    </location>
</feature>
<sequence>MSTSSKPEDGEALARFNIKADRKMLLKLDLLLVPMCCAMYLIAFLDRSNIGNARVAGLQKDLKLTDVEYETAITVTYIPYMAAELPSNLMLKKIGPKIQLPIMMLLWGLVSTCQSQVNSYSGLLACRFFIGLFEGGLFPGLVLYLSGFYRPHELQIRVGLFFCAAALSSAFSGLLAAAIELMEGMRGMHGWQWIFLLEGVFTIIFALFSLWVLPNTPLDAKTLTKSEREYCQQRLELDAKGSESTKIIGKNIFGALNDLSLWILVLTLFCNGVSLFGLAYFTPSIVAGFGFSANRTQLYTVPPFAIAFIATIISALIADKYKARGAMAFVATSLSVAGFAVFYTSKTIAVRYVSLNMLITGVYATAPCLITWLSNNSAAHTRRATAVALGFMATNLGGIVSTWIYPKSAAPKYRFAAKFNLALNCFMLLGIVVNVVLLRWRNKEKVEKREVILAGMEDLDASEQYEILGDRHPDFKYTL</sequence>
<feature type="transmembrane region" description="Helical" evidence="6">
    <location>
        <begin position="349"/>
        <end position="373"/>
    </location>
</feature>
<dbReference type="InterPro" id="IPR011701">
    <property type="entry name" value="MFS"/>
</dbReference>
<evidence type="ECO:0000256" key="4">
    <source>
        <dbReference type="ARBA" id="ARBA00022989"/>
    </source>
</evidence>
<feature type="transmembrane region" description="Helical" evidence="6">
    <location>
        <begin position="385"/>
        <end position="405"/>
    </location>
</feature>
<dbReference type="OrthoDB" id="9971669at2759"/>
<dbReference type="PANTHER" id="PTHR43791:SF85">
    <property type="entry name" value="TRANSPORTER, PUTATIVE (AFU_ORTHOLOGUE AFUA_6G00710)-RELATED"/>
    <property type="match status" value="1"/>
</dbReference>
<dbReference type="Pfam" id="PF07690">
    <property type="entry name" value="MFS_1"/>
    <property type="match status" value="1"/>
</dbReference>
<feature type="transmembrane region" description="Helical" evidence="6">
    <location>
        <begin position="417"/>
        <end position="440"/>
    </location>
</feature>
<keyword evidence="2" id="KW-0813">Transport</keyword>
<keyword evidence="4 6" id="KW-1133">Transmembrane helix</keyword>
<evidence type="ECO:0000313" key="9">
    <source>
        <dbReference type="Proteomes" id="UP000235786"/>
    </source>
</evidence>
<dbReference type="PROSITE" id="PS50850">
    <property type="entry name" value="MFS"/>
    <property type="match status" value="1"/>
</dbReference>
<dbReference type="AlphaFoldDB" id="A0A2J6QYI8"/>
<gene>
    <name evidence="8" type="ORF">L207DRAFT_501734</name>
</gene>
<organism evidence="8 9">
    <name type="scientific">Hyaloscypha variabilis (strain UAMH 11265 / GT02V1 / F)</name>
    <name type="common">Meliniomyces variabilis</name>
    <dbReference type="NCBI Taxonomy" id="1149755"/>
    <lineage>
        <taxon>Eukaryota</taxon>
        <taxon>Fungi</taxon>
        <taxon>Dikarya</taxon>
        <taxon>Ascomycota</taxon>
        <taxon>Pezizomycotina</taxon>
        <taxon>Leotiomycetes</taxon>
        <taxon>Helotiales</taxon>
        <taxon>Hyaloscyphaceae</taxon>
        <taxon>Hyaloscypha</taxon>
        <taxon>Hyaloscypha variabilis</taxon>
    </lineage>
</organism>
<keyword evidence="5 6" id="KW-0472">Membrane</keyword>
<comment type="subcellular location">
    <subcellularLocation>
        <location evidence="1">Membrane</location>
        <topology evidence="1">Multi-pass membrane protein</topology>
    </subcellularLocation>
</comment>
<accession>A0A2J6QYI8</accession>